<proteinExistence type="predicted"/>
<sequence>MLACVSPQYAQYFSPLRGPETVQRLSNSPVPSAWLSGAIGAAGPALSAAVDRLARLDDRLAAAPPAVRRGWLAHLLLEEAAASAALDSIAVDADELRLQTVGALAADEERAVEGVDRVALAAGTLRLLRAVTARHPRQLFTANRLAAAARLRLKGRPGEIAAGLLQERLPPSLIEVPDPAAARAALARALTPEAMARWHDLPPLIAAGDFLGQWSASGCADAVGGAVGRALVPQLLGRLGATAGPVLFPALGFRGHLGRYRPDRLPADESAMIAWLEACQRAAEVGLALHGQLSTAHQRLHAALKPARSTGRGGLVADLLTEIPAVTGAILAQRSGLSAAATRSLLSRAVAAGALHLLTRRDAFRVYGPLA</sequence>
<evidence type="ECO:0000313" key="2">
    <source>
        <dbReference type="Proteomes" id="UP000192936"/>
    </source>
</evidence>
<dbReference type="AlphaFoldDB" id="A0A1X7G4W4"/>
<dbReference type="EMBL" id="FXAK01000007">
    <property type="protein sequence ID" value="SMF64068.1"/>
    <property type="molecule type" value="Genomic_DNA"/>
</dbReference>
<gene>
    <name evidence="1" type="ORF">SAMN02982917_3278</name>
</gene>
<protein>
    <recommendedName>
        <fullName evidence="3">HTH DNA binding domain-containing protein</fullName>
    </recommendedName>
</protein>
<reference evidence="1 2" key="1">
    <citation type="submission" date="2017-04" db="EMBL/GenBank/DDBJ databases">
        <authorList>
            <person name="Afonso C.L."/>
            <person name="Miller P.J."/>
            <person name="Scott M.A."/>
            <person name="Spackman E."/>
            <person name="Goraichik I."/>
            <person name="Dimitrov K.M."/>
            <person name="Suarez D.L."/>
            <person name="Swayne D.E."/>
        </authorList>
    </citation>
    <scope>NUCLEOTIDE SEQUENCE [LARGE SCALE GENOMIC DNA]</scope>
    <source>
        <strain evidence="1 2">A2P</strain>
    </source>
</reference>
<evidence type="ECO:0000313" key="1">
    <source>
        <dbReference type="EMBL" id="SMF64068.1"/>
    </source>
</evidence>
<dbReference type="STRING" id="286727.SAMN02982917_3278"/>
<name>A0A1X7G4W4_9PROT</name>
<evidence type="ECO:0008006" key="3">
    <source>
        <dbReference type="Google" id="ProtNLM"/>
    </source>
</evidence>
<accession>A0A1X7G4W4</accession>
<organism evidence="1 2">
    <name type="scientific">Azospirillum oryzae</name>
    <dbReference type="NCBI Taxonomy" id="286727"/>
    <lineage>
        <taxon>Bacteria</taxon>
        <taxon>Pseudomonadati</taxon>
        <taxon>Pseudomonadota</taxon>
        <taxon>Alphaproteobacteria</taxon>
        <taxon>Rhodospirillales</taxon>
        <taxon>Azospirillaceae</taxon>
        <taxon>Azospirillum</taxon>
    </lineage>
</organism>
<dbReference type="Proteomes" id="UP000192936">
    <property type="component" value="Unassembled WGS sequence"/>
</dbReference>